<dbReference type="EMBL" id="KZ352386">
    <property type="protein sequence ID" value="PIO62222.1"/>
    <property type="molecule type" value="Genomic_DNA"/>
</dbReference>
<accession>A0A2G9TXP8</accession>
<dbReference type="OrthoDB" id="9933814at2759"/>
<dbReference type="GO" id="GO:0007266">
    <property type="term" value="P:Rho protein signal transduction"/>
    <property type="evidence" value="ECO:0007669"/>
    <property type="project" value="InterPro"/>
</dbReference>
<evidence type="ECO:0000313" key="4">
    <source>
        <dbReference type="Proteomes" id="UP000230423"/>
    </source>
</evidence>
<feature type="non-terminal residue" evidence="3">
    <location>
        <position position="1"/>
    </location>
</feature>
<dbReference type="InterPro" id="IPR036723">
    <property type="entry name" value="Alpha-catenin/vinculin-like_sf"/>
</dbReference>
<evidence type="ECO:0000313" key="3">
    <source>
        <dbReference type="EMBL" id="PIO62222.1"/>
    </source>
</evidence>
<dbReference type="GO" id="GO:0005737">
    <property type="term" value="C:cytoplasm"/>
    <property type="evidence" value="ECO:0007669"/>
    <property type="project" value="UniProtKB-SubCell"/>
</dbReference>
<name>A0A2G9TXP8_TELCI</name>
<evidence type="ECO:0000256" key="1">
    <source>
        <dbReference type="ARBA" id="ARBA00004496"/>
    </source>
</evidence>
<dbReference type="Proteomes" id="UP000230423">
    <property type="component" value="Unassembled WGS sequence"/>
</dbReference>
<gene>
    <name evidence="3" type="ORF">TELCIR_16230</name>
</gene>
<feature type="non-terminal residue" evidence="3">
    <location>
        <position position="106"/>
    </location>
</feature>
<dbReference type="GO" id="GO:0051015">
    <property type="term" value="F:actin filament binding"/>
    <property type="evidence" value="ECO:0007669"/>
    <property type="project" value="InterPro"/>
</dbReference>
<comment type="subcellular location">
    <subcellularLocation>
        <location evidence="1">Cytoplasm</location>
    </subcellularLocation>
</comment>
<dbReference type="AlphaFoldDB" id="A0A2G9TXP8"/>
<dbReference type="PANTHER" id="PTHR46342:SF1">
    <property type="entry name" value="ALPHA-CATULIN"/>
    <property type="match status" value="1"/>
</dbReference>
<organism evidence="3 4">
    <name type="scientific">Teladorsagia circumcincta</name>
    <name type="common">Brown stomach worm</name>
    <name type="synonym">Ostertagia circumcincta</name>
    <dbReference type="NCBI Taxonomy" id="45464"/>
    <lineage>
        <taxon>Eukaryota</taxon>
        <taxon>Metazoa</taxon>
        <taxon>Ecdysozoa</taxon>
        <taxon>Nematoda</taxon>
        <taxon>Chromadorea</taxon>
        <taxon>Rhabditida</taxon>
        <taxon>Rhabditina</taxon>
        <taxon>Rhabditomorpha</taxon>
        <taxon>Strongyloidea</taxon>
        <taxon>Trichostrongylidae</taxon>
        <taxon>Teladorsagia</taxon>
    </lineage>
</organism>
<reference evidence="3 4" key="1">
    <citation type="submission" date="2015-09" db="EMBL/GenBank/DDBJ databases">
        <title>Draft genome of the parasitic nematode Teladorsagia circumcincta isolate WARC Sus (inbred).</title>
        <authorList>
            <person name="Mitreva M."/>
        </authorList>
    </citation>
    <scope>NUCLEOTIDE SEQUENCE [LARGE SCALE GENOMIC DNA]</scope>
    <source>
        <strain evidence="3 4">S</strain>
    </source>
</reference>
<dbReference type="GO" id="GO:0007155">
    <property type="term" value="P:cell adhesion"/>
    <property type="evidence" value="ECO:0007669"/>
    <property type="project" value="InterPro"/>
</dbReference>
<sequence length="106" mass="11484">VPGSAEKSELSAILERIPVHCQQLQVDSVIQETKNLMNEIAKLVTSSFVCATKANEGEGEGVAGGLPVVVVELEVVGERCHNRRSLVKDRRIDVKGVFVGCRVIDE</sequence>
<dbReference type="Gene3D" id="1.20.120.230">
    <property type="entry name" value="Alpha-catenin/vinculin-like"/>
    <property type="match status" value="1"/>
</dbReference>
<proteinExistence type="predicted"/>
<protein>
    <submittedName>
        <fullName evidence="3">Uncharacterized protein</fullName>
    </submittedName>
</protein>
<dbReference type="InterPro" id="IPR030045">
    <property type="entry name" value="CTNNAL1"/>
</dbReference>
<dbReference type="PANTHER" id="PTHR46342">
    <property type="entry name" value="ALPHA-CATULIN"/>
    <property type="match status" value="1"/>
</dbReference>
<evidence type="ECO:0000256" key="2">
    <source>
        <dbReference type="ARBA" id="ARBA00022490"/>
    </source>
</evidence>
<dbReference type="SUPFAM" id="SSF47220">
    <property type="entry name" value="alpha-catenin/vinculin-like"/>
    <property type="match status" value="1"/>
</dbReference>
<keyword evidence="4" id="KW-1185">Reference proteome</keyword>
<keyword evidence="2" id="KW-0963">Cytoplasm</keyword>